<dbReference type="GO" id="GO:0005886">
    <property type="term" value="C:plasma membrane"/>
    <property type="evidence" value="ECO:0007669"/>
    <property type="project" value="UniProtKB-SubCell"/>
</dbReference>
<keyword evidence="4 6" id="KW-1133">Transmembrane helix</keyword>
<accession>A0A369CGX5</accession>
<comment type="caution">
    <text evidence="8">The sequence shown here is derived from an EMBL/GenBank/DDBJ whole genome shotgun (WGS) entry which is preliminary data.</text>
</comment>
<dbReference type="InterPro" id="IPR011577">
    <property type="entry name" value="Cyt_b561_bac/Ni-Hgenase"/>
</dbReference>
<dbReference type="Pfam" id="PF01292">
    <property type="entry name" value="Ni_hydr_CYTB"/>
    <property type="match status" value="1"/>
</dbReference>
<feature type="domain" description="Cytochrome b561 bacterial/Ni-hydrogenase" evidence="7">
    <location>
        <begin position="15"/>
        <end position="151"/>
    </location>
</feature>
<dbReference type="Proteomes" id="UP000252707">
    <property type="component" value="Unassembled WGS sequence"/>
</dbReference>
<dbReference type="Gene3D" id="1.20.950.20">
    <property type="entry name" value="Transmembrane di-heme cytochromes, Chain C"/>
    <property type="match status" value="1"/>
</dbReference>
<dbReference type="RefSeq" id="WP_170142094.1">
    <property type="nucleotide sequence ID" value="NZ_QPJY01000003.1"/>
</dbReference>
<feature type="transmembrane region" description="Helical" evidence="6">
    <location>
        <begin position="130"/>
        <end position="151"/>
    </location>
</feature>
<name>A0A369CGX5_9GAMM</name>
<evidence type="ECO:0000256" key="5">
    <source>
        <dbReference type="ARBA" id="ARBA00023136"/>
    </source>
</evidence>
<dbReference type="InterPro" id="IPR016174">
    <property type="entry name" value="Di-haem_cyt_TM"/>
</dbReference>
<evidence type="ECO:0000256" key="2">
    <source>
        <dbReference type="ARBA" id="ARBA00022475"/>
    </source>
</evidence>
<feature type="transmembrane region" description="Helical" evidence="6">
    <location>
        <begin position="12"/>
        <end position="31"/>
    </location>
</feature>
<reference evidence="8 9" key="1">
    <citation type="submission" date="2018-07" db="EMBL/GenBank/DDBJ databases">
        <title>Genomic Encyclopedia of Type Strains, Phase IV (KMG-IV): sequencing the most valuable type-strain genomes for metagenomic binning, comparative biology and taxonomic classification.</title>
        <authorList>
            <person name="Goeker M."/>
        </authorList>
    </citation>
    <scope>NUCLEOTIDE SEQUENCE [LARGE SCALE GENOMIC DNA]</scope>
    <source>
        <strain evidence="8 9">DSM 26407</strain>
    </source>
</reference>
<evidence type="ECO:0000256" key="3">
    <source>
        <dbReference type="ARBA" id="ARBA00022692"/>
    </source>
</evidence>
<comment type="subcellular location">
    <subcellularLocation>
        <location evidence="1">Cell membrane</location>
        <topology evidence="1">Multi-pass membrane protein</topology>
    </subcellularLocation>
</comment>
<protein>
    <submittedName>
        <fullName evidence="8">Cytochrome b</fullName>
    </submittedName>
</protein>
<dbReference type="GO" id="GO:0009055">
    <property type="term" value="F:electron transfer activity"/>
    <property type="evidence" value="ECO:0007669"/>
    <property type="project" value="InterPro"/>
</dbReference>
<proteinExistence type="predicted"/>
<evidence type="ECO:0000256" key="1">
    <source>
        <dbReference type="ARBA" id="ARBA00004651"/>
    </source>
</evidence>
<feature type="transmembrane region" description="Helical" evidence="6">
    <location>
        <begin position="96"/>
        <end position="118"/>
    </location>
</feature>
<dbReference type="EMBL" id="QPJY01000003">
    <property type="protein sequence ID" value="RCX31094.1"/>
    <property type="molecule type" value="Genomic_DNA"/>
</dbReference>
<keyword evidence="5 6" id="KW-0472">Membrane</keyword>
<evidence type="ECO:0000313" key="9">
    <source>
        <dbReference type="Proteomes" id="UP000252707"/>
    </source>
</evidence>
<sequence>MTEARLPKAFDLLLVWHGLFAGAYTIAYLTADGARGLHQFAGYTLLGLLTIRLLLAATVPERSPWSLPWPKAALWRSFGRKLGGGDLSALRGRTPLAPLSGLALLAMLTGVGLSGLAADWWEWEDLHEGLAEGSLTVVLVHVALVSLGPALRKLGEAQAGPRRTTAPRNA</sequence>
<organism evidence="8 9">
    <name type="scientific">Thioalbus denitrificans</name>
    <dbReference type="NCBI Taxonomy" id="547122"/>
    <lineage>
        <taxon>Bacteria</taxon>
        <taxon>Pseudomonadati</taxon>
        <taxon>Pseudomonadota</taxon>
        <taxon>Gammaproteobacteria</taxon>
        <taxon>Chromatiales</taxon>
        <taxon>Ectothiorhodospiraceae</taxon>
        <taxon>Thioalbus</taxon>
    </lineage>
</organism>
<dbReference type="GO" id="GO:0022904">
    <property type="term" value="P:respiratory electron transport chain"/>
    <property type="evidence" value="ECO:0007669"/>
    <property type="project" value="InterPro"/>
</dbReference>
<keyword evidence="2" id="KW-1003">Cell membrane</keyword>
<keyword evidence="9" id="KW-1185">Reference proteome</keyword>
<keyword evidence="3 6" id="KW-0812">Transmembrane</keyword>
<feature type="transmembrane region" description="Helical" evidence="6">
    <location>
        <begin position="37"/>
        <end position="55"/>
    </location>
</feature>
<evidence type="ECO:0000256" key="4">
    <source>
        <dbReference type="ARBA" id="ARBA00022989"/>
    </source>
</evidence>
<evidence type="ECO:0000256" key="6">
    <source>
        <dbReference type="SAM" id="Phobius"/>
    </source>
</evidence>
<gene>
    <name evidence="8" type="ORF">DFQ59_10358</name>
</gene>
<evidence type="ECO:0000313" key="8">
    <source>
        <dbReference type="EMBL" id="RCX31094.1"/>
    </source>
</evidence>
<dbReference type="SUPFAM" id="SSF81342">
    <property type="entry name" value="Transmembrane di-heme cytochromes"/>
    <property type="match status" value="1"/>
</dbReference>
<dbReference type="AlphaFoldDB" id="A0A369CGX5"/>
<evidence type="ECO:0000259" key="7">
    <source>
        <dbReference type="Pfam" id="PF01292"/>
    </source>
</evidence>